<dbReference type="SUPFAM" id="SSF52058">
    <property type="entry name" value="L domain-like"/>
    <property type="match status" value="1"/>
</dbReference>
<evidence type="ECO:0000313" key="3">
    <source>
        <dbReference type="EMBL" id="CAB4321410.1"/>
    </source>
</evidence>
<feature type="transmembrane region" description="Helical" evidence="1">
    <location>
        <begin position="64"/>
        <end position="82"/>
    </location>
</feature>
<dbReference type="AlphaFoldDB" id="A0A6J5VPF7"/>
<dbReference type="EMBL" id="CAEKDK010000008">
    <property type="protein sequence ID" value="CAB4291090.1"/>
    <property type="molecule type" value="Genomic_DNA"/>
</dbReference>
<reference evidence="5" key="1">
    <citation type="journal article" date="2020" name="Genome Biol.">
        <title>Gamete binning: chromosome-level and haplotype-resolved genome assembly enabled by high-throughput single-cell sequencing of gamete genomes.</title>
        <authorList>
            <person name="Campoy J.A."/>
            <person name="Sun H."/>
            <person name="Goel M."/>
            <person name="Jiao W.-B."/>
            <person name="Folz-Donahue K."/>
            <person name="Wang N."/>
            <person name="Rubio M."/>
            <person name="Liu C."/>
            <person name="Kukat C."/>
            <person name="Ruiz D."/>
            <person name="Huettel B."/>
            <person name="Schneeberger K."/>
        </authorList>
    </citation>
    <scope>NUCLEOTIDE SEQUENCE [LARGE SCALE GENOMIC DNA]</scope>
    <source>
        <strain evidence="5">cv. Rojo Pasion</strain>
    </source>
</reference>
<organism evidence="2 4">
    <name type="scientific">Prunus armeniaca</name>
    <name type="common">Apricot</name>
    <name type="synonym">Armeniaca vulgaris</name>
    <dbReference type="NCBI Taxonomy" id="36596"/>
    <lineage>
        <taxon>Eukaryota</taxon>
        <taxon>Viridiplantae</taxon>
        <taxon>Streptophyta</taxon>
        <taxon>Embryophyta</taxon>
        <taxon>Tracheophyta</taxon>
        <taxon>Spermatophyta</taxon>
        <taxon>Magnoliopsida</taxon>
        <taxon>eudicotyledons</taxon>
        <taxon>Gunneridae</taxon>
        <taxon>Pentapetalae</taxon>
        <taxon>rosids</taxon>
        <taxon>fabids</taxon>
        <taxon>Rosales</taxon>
        <taxon>Rosaceae</taxon>
        <taxon>Amygdaloideae</taxon>
        <taxon>Amygdaleae</taxon>
        <taxon>Prunus</taxon>
    </lineage>
</organism>
<protein>
    <recommendedName>
        <fullName evidence="6">Leucine-rich repeat-containing N-terminal plant-type domain-containing protein</fullName>
    </recommendedName>
</protein>
<keyword evidence="1" id="KW-1133">Transmembrane helix</keyword>
<evidence type="ECO:0000313" key="4">
    <source>
        <dbReference type="Proteomes" id="UP000507222"/>
    </source>
</evidence>
<keyword evidence="1" id="KW-0812">Transmembrane</keyword>
<dbReference type="OrthoDB" id="2151624at2759"/>
<keyword evidence="1" id="KW-0472">Membrane</keyword>
<dbReference type="Proteomes" id="UP000507245">
    <property type="component" value="Unassembled WGS sequence"/>
</dbReference>
<accession>A0A6J5VPF7</accession>
<keyword evidence="5" id="KW-1185">Reference proteome</keyword>
<proteinExistence type="predicted"/>
<evidence type="ECO:0000313" key="2">
    <source>
        <dbReference type="EMBL" id="CAB4291090.1"/>
    </source>
</evidence>
<name>A0A6J5VPF7_PRUAR</name>
<dbReference type="Proteomes" id="UP000507222">
    <property type="component" value="Unassembled WGS sequence"/>
</dbReference>
<reference evidence="2 4" key="2">
    <citation type="submission" date="2020-05" db="EMBL/GenBank/DDBJ databases">
        <authorList>
            <person name="Campoy J."/>
            <person name="Schneeberger K."/>
            <person name="Spophaly S."/>
        </authorList>
    </citation>
    <scope>NUCLEOTIDE SEQUENCE [LARGE SCALE GENOMIC DNA]</scope>
    <source>
        <strain evidence="2">PruArmRojPasFocal</strain>
    </source>
</reference>
<evidence type="ECO:0000313" key="5">
    <source>
        <dbReference type="Proteomes" id="UP000507245"/>
    </source>
</evidence>
<evidence type="ECO:0000256" key="1">
    <source>
        <dbReference type="SAM" id="Phobius"/>
    </source>
</evidence>
<sequence>MNVLKLDNNQLSGNIPAEVNQLTRLRTFSAANNPGLCGYPLKPCASISQKKSISVARVFKSNGVIMLAAAGFGIGFVLSFSFL</sequence>
<dbReference type="Gene3D" id="3.80.10.10">
    <property type="entry name" value="Ribonuclease Inhibitor"/>
    <property type="match status" value="1"/>
</dbReference>
<dbReference type="EMBL" id="CAEKKB010000008">
    <property type="protein sequence ID" value="CAB4321410.1"/>
    <property type="molecule type" value="Genomic_DNA"/>
</dbReference>
<dbReference type="InterPro" id="IPR032675">
    <property type="entry name" value="LRR_dom_sf"/>
</dbReference>
<gene>
    <name evidence="2" type="ORF">CURHAP_LOCUS51347</name>
    <name evidence="3" type="ORF">ORAREDHAP_LOCUS50606</name>
</gene>
<evidence type="ECO:0008006" key="6">
    <source>
        <dbReference type="Google" id="ProtNLM"/>
    </source>
</evidence>